<comment type="caution">
    <text evidence="1">The sequence shown here is derived from an EMBL/GenBank/DDBJ whole genome shotgun (WGS) entry which is preliminary data.</text>
</comment>
<organism evidence="1 2">
    <name type="scientific">Aspergillus melleus</name>
    <dbReference type="NCBI Taxonomy" id="138277"/>
    <lineage>
        <taxon>Eukaryota</taxon>
        <taxon>Fungi</taxon>
        <taxon>Dikarya</taxon>
        <taxon>Ascomycota</taxon>
        <taxon>Pezizomycotina</taxon>
        <taxon>Eurotiomycetes</taxon>
        <taxon>Eurotiomycetidae</taxon>
        <taxon>Eurotiales</taxon>
        <taxon>Aspergillaceae</taxon>
        <taxon>Aspergillus</taxon>
        <taxon>Aspergillus subgen. Circumdati</taxon>
    </lineage>
</organism>
<protein>
    <submittedName>
        <fullName evidence="1">Uncharacterized protein</fullName>
    </submittedName>
</protein>
<evidence type="ECO:0000313" key="1">
    <source>
        <dbReference type="EMBL" id="KAK1145759.1"/>
    </source>
</evidence>
<name>A0ACC3B6X4_9EURO</name>
<sequence>MEEQRSSLLSQKSSDSGLHIQLHPLILLTISDHITRHAARGQQGPIIGALLGQQNGRQITLEHAFECIVVEGPNGEAQLSQEWFIERVKQLKDVHKVPALDLVGWWSTAPPSGPDESHLPIHRQILQDHNESAVFLAFHPSQVQGASSSGGKLPLTIYESVYEGENAAEGGKAMQVDGEEQSLNIRFRELPYFVETGEAEMIGIDTVARSATNAAPIETSTGTGESQKQQSRSKEQTDIHVLSQEDEELIANLNTRINAIRALESRISLIKSYLSSISTQEPSSDNPASTPKPSAVLSHPILRNINSLLSHLSLLSPQEQSAFSAEVLAQSNDVHLVALLGQLSQSISDMRELGRKAAIMNNVRRNMLSRKTQLAVQNRFDDDFFASRDGIAHG</sequence>
<keyword evidence="2" id="KW-1185">Reference proteome</keyword>
<accession>A0ACC3B6X4</accession>
<proteinExistence type="predicted"/>
<reference evidence="1 2" key="1">
    <citation type="journal article" date="2023" name="ACS Omega">
        <title>Identification of the Neoaspergillic Acid Biosynthesis Gene Cluster by Establishing an In Vitro CRISPR-Ribonucleoprotein Genetic System in Aspergillus melleus.</title>
        <authorList>
            <person name="Yuan B."/>
            <person name="Grau M.F."/>
            <person name="Murata R.M."/>
            <person name="Torok T."/>
            <person name="Venkateswaran K."/>
            <person name="Stajich J.E."/>
            <person name="Wang C.C.C."/>
        </authorList>
    </citation>
    <scope>NUCLEOTIDE SEQUENCE [LARGE SCALE GENOMIC DNA]</scope>
    <source>
        <strain evidence="1 2">IMV 1140</strain>
    </source>
</reference>
<dbReference type="EMBL" id="JAOPJF010000022">
    <property type="protein sequence ID" value="KAK1145759.1"/>
    <property type="molecule type" value="Genomic_DNA"/>
</dbReference>
<dbReference type="Proteomes" id="UP001177260">
    <property type="component" value="Unassembled WGS sequence"/>
</dbReference>
<evidence type="ECO:0000313" key="2">
    <source>
        <dbReference type="Proteomes" id="UP001177260"/>
    </source>
</evidence>
<gene>
    <name evidence="1" type="ORF">N8T08_003997</name>
</gene>